<evidence type="ECO:0000313" key="6">
    <source>
        <dbReference type="EMBL" id="CAI9149329.1"/>
    </source>
</evidence>
<name>A0ABN8XIW2_RANTA</name>
<evidence type="ECO:0000256" key="1">
    <source>
        <dbReference type="ARBA" id="ARBA00012787"/>
    </source>
</evidence>
<accession>A0ABN8XIW2</accession>
<evidence type="ECO:0000259" key="5">
    <source>
        <dbReference type="Pfam" id="PF21238"/>
    </source>
</evidence>
<evidence type="ECO:0000313" key="7">
    <source>
        <dbReference type="Proteomes" id="UP001176941"/>
    </source>
</evidence>
<dbReference type="InterPro" id="IPR048741">
    <property type="entry name" value="Pus10-like_C"/>
</dbReference>
<feature type="region of interest" description="Disordered" evidence="4">
    <location>
        <begin position="376"/>
        <end position="404"/>
    </location>
</feature>
<dbReference type="PANTHER" id="PTHR21568:SF0">
    <property type="entry name" value="TRNA PSEUDOURIDINE SYNTHASE PUS10"/>
    <property type="match status" value="1"/>
</dbReference>
<feature type="compositionally biased region" description="Basic and acidic residues" evidence="4">
    <location>
        <begin position="20"/>
        <end position="30"/>
    </location>
</feature>
<dbReference type="EMBL" id="CATKSN020000237">
    <property type="protein sequence ID" value="CAI9149329.1"/>
    <property type="molecule type" value="Genomic_DNA"/>
</dbReference>
<evidence type="ECO:0000256" key="2">
    <source>
        <dbReference type="ARBA" id="ARBA00022694"/>
    </source>
</evidence>
<feature type="region of interest" description="Disordered" evidence="4">
    <location>
        <begin position="1"/>
        <end position="41"/>
    </location>
</feature>
<sequence>MKVQQEARPPVRPPAQGHAQSDERDKEAAGKRIRKGVAGTAAEELRTAAEEFRGAAETGERLLLFQKTPLRVLHRRSLAERCDSVESLGGRPVFQHRTNAGMCGPPQTSSGGLMCMKGVTSLRPVTGYASLLSGTYIKEFVHGDYGRTKPSLSSLLHSRCRVLLLDVVDLIVAGVPLDSSCARLRRGDGEGGHTSGEDKGVAVRSNSDRITDKIAVSAEKSLFLTILVNYCGHPPDVLYLHCPLPLTLGIALRCVPSSELLEGKPVLYRTRFQRTAREMSSRLSPSLDHLAFVVMQRLACPKSLLSTAASTRGRFTAGLVACHGVPAGGDAVQVYALPETVPPREREIIYSDTCADPYPDDRKRTTELSPRLLPAAAAADQRNQRKVHGNIWNGRGPSAKGEVSEGFCKRTRNSTTPACDQSNFQTVPSSLYCRRIERGLLGQKRLIARRQVKCERQSTSIAHIVTSVGSRMDGPVRCAVRPDACRLLPSSYPKMQSGTPRHLTHPLLKRFTEVQH</sequence>
<dbReference type="Gene3D" id="3.30.70.3190">
    <property type="match status" value="1"/>
</dbReference>
<keyword evidence="2" id="KW-0819">tRNA processing</keyword>
<gene>
    <name evidence="6" type="ORF">MRATA1EN1_LOCUS30947</name>
</gene>
<keyword evidence="3" id="KW-0413">Isomerase</keyword>
<organism evidence="6 7">
    <name type="scientific">Rangifer tarandus platyrhynchus</name>
    <name type="common">Svalbard reindeer</name>
    <dbReference type="NCBI Taxonomy" id="3082113"/>
    <lineage>
        <taxon>Eukaryota</taxon>
        <taxon>Metazoa</taxon>
        <taxon>Chordata</taxon>
        <taxon>Craniata</taxon>
        <taxon>Vertebrata</taxon>
        <taxon>Euteleostomi</taxon>
        <taxon>Mammalia</taxon>
        <taxon>Eutheria</taxon>
        <taxon>Laurasiatheria</taxon>
        <taxon>Artiodactyla</taxon>
        <taxon>Ruminantia</taxon>
        <taxon>Pecora</taxon>
        <taxon>Cervidae</taxon>
        <taxon>Odocoileinae</taxon>
        <taxon>Rangifer</taxon>
    </lineage>
</organism>
<dbReference type="Pfam" id="PF21238">
    <property type="entry name" value="Pus10_C"/>
    <property type="match status" value="1"/>
</dbReference>
<keyword evidence="7" id="KW-1185">Reference proteome</keyword>
<dbReference type="InterPro" id="IPR039894">
    <property type="entry name" value="Pus10-like"/>
</dbReference>
<evidence type="ECO:0000256" key="4">
    <source>
        <dbReference type="SAM" id="MobiDB-lite"/>
    </source>
</evidence>
<proteinExistence type="predicted"/>
<dbReference type="Proteomes" id="UP001176941">
    <property type="component" value="Unassembled WGS sequence"/>
</dbReference>
<protein>
    <recommendedName>
        <fullName evidence="1">tRNA pseudouridine(55) synthase</fullName>
        <ecNumber evidence="1">5.4.99.25</ecNumber>
    </recommendedName>
</protein>
<dbReference type="EC" id="5.4.99.25" evidence="1"/>
<comment type="caution">
    <text evidence="6">The sequence shown here is derived from an EMBL/GenBank/DDBJ whole genome shotgun (WGS) entry which is preliminary data.</text>
</comment>
<feature type="domain" description="Pus10-like C-terminal" evidence="5">
    <location>
        <begin position="133"/>
        <end position="169"/>
    </location>
</feature>
<reference evidence="6" key="1">
    <citation type="submission" date="2023-04" db="EMBL/GenBank/DDBJ databases">
        <authorList>
            <consortium name="ELIXIR-Norway"/>
        </authorList>
    </citation>
    <scope>NUCLEOTIDE SEQUENCE [LARGE SCALE GENOMIC DNA]</scope>
</reference>
<evidence type="ECO:0000256" key="3">
    <source>
        <dbReference type="ARBA" id="ARBA00023235"/>
    </source>
</evidence>
<dbReference type="PANTHER" id="PTHR21568">
    <property type="entry name" value="TRNA PSEUDOURIDINE SYNTHASE PUS10"/>
    <property type="match status" value="1"/>
</dbReference>